<evidence type="ECO:0000256" key="1">
    <source>
        <dbReference type="SAM" id="MobiDB-lite"/>
    </source>
</evidence>
<feature type="compositionally biased region" description="Polar residues" evidence="1">
    <location>
        <begin position="189"/>
        <end position="205"/>
    </location>
</feature>
<sequence length="258" mass="27474">MKVHPAPPKKRNITFRYDVGRSLSAAEALLGRQKKLRRLPHIFSKVLELPFAADADVDVQEGADVFQFVVSAGGVVREGARAQAVEIHPGVTKVVIRDGEDGGGGGDNNNNIGLLLDDLELDRWRFRLPPCTRPELASAVCADGELIVIVPKGAVADGGEDGTGEEVWGEGNGNLGGSGRLIIVQQHNTTQPVSASFSQHQQTATRLGRRAPDAAGPGTQPRRLSKLPGKPRSSLPSNTRNKTEGRLCNFSSPSDPAL</sequence>
<dbReference type="EMBL" id="NMUH01009877">
    <property type="protein sequence ID" value="MQM20499.1"/>
    <property type="molecule type" value="Genomic_DNA"/>
</dbReference>
<dbReference type="OrthoDB" id="1922291at2759"/>
<feature type="compositionally biased region" description="Polar residues" evidence="1">
    <location>
        <begin position="249"/>
        <end position="258"/>
    </location>
</feature>
<comment type="caution">
    <text evidence="2">The sequence shown here is derived from an EMBL/GenBank/DDBJ whole genome shotgun (WGS) entry which is preliminary data.</text>
</comment>
<dbReference type="PANTHER" id="PTHR33879">
    <property type="entry name" value="17.6 KDA CLASS II HEAT SHOCK PROTEIN-RELATED"/>
    <property type="match status" value="1"/>
</dbReference>
<dbReference type="CDD" id="cd06464">
    <property type="entry name" value="ACD_sHsps-like"/>
    <property type="match status" value="1"/>
</dbReference>
<name>A0A843XLH1_COLES</name>
<keyword evidence="3" id="KW-1185">Reference proteome</keyword>
<accession>A0A843XLH1</accession>
<evidence type="ECO:0000313" key="3">
    <source>
        <dbReference type="Proteomes" id="UP000652761"/>
    </source>
</evidence>
<reference evidence="2" key="1">
    <citation type="submission" date="2017-07" db="EMBL/GenBank/DDBJ databases">
        <title>Taro Niue Genome Assembly and Annotation.</title>
        <authorList>
            <person name="Atibalentja N."/>
            <person name="Keating K."/>
            <person name="Fields C.J."/>
        </authorList>
    </citation>
    <scope>NUCLEOTIDE SEQUENCE</scope>
    <source>
        <strain evidence="2">Niue_2</strain>
        <tissue evidence="2">Leaf</tissue>
    </source>
</reference>
<evidence type="ECO:0000313" key="2">
    <source>
        <dbReference type="EMBL" id="MQM20499.1"/>
    </source>
</evidence>
<proteinExistence type="predicted"/>
<evidence type="ECO:0008006" key="4">
    <source>
        <dbReference type="Google" id="ProtNLM"/>
    </source>
</evidence>
<organism evidence="2 3">
    <name type="scientific">Colocasia esculenta</name>
    <name type="common">Wild taro</name>
    <name type="synonym">Arum esculentum</name>
    <dbReference type="NCBI Taxonomy" id="4460"/>
    <lineage>
        <taxon>Eukaryota</taxon>
        <taxon>Viridiplantae</taxon>
        <taxon>Streptophyta</taxon>
        <taxon>Embryophyta</taxon>
        <taxon>Tracheophyta</taxon>
        <taxon>Spermatophyta</taxon>
        <taxon>Magnoliopsida</taxon>
        <taxon>Liliopsida</taxon>
        <taxon>Araceae</taxon>
        <taxon>Aroideae</taxon>
        <taxon>Colocasieae</taxon>
        <taxon>Colocasia</taxon>
    </lineage>
</organism>
<dbReference type="PANTHER" id="PTHR33879:SF3">
    <property type="entry name" value="17.6 KDA CLASS II HEAT SHOCK PROTEIN-RELATED"/>
    <property type="match status" value="1"/>
</dbReference>
<dbReference type="AlphaFoldDB" id="A0A843XLH1"/>
<feature type="region of interest" description="Disordered" evidence="1">
    <location>
        <begin position="189"/>
        <end position="258"/>
    </location>
</feature>
<protein>
    <recommendedName>
        <fullName evidence="4">SHSP domain-containing protein</fullName>
    </recommendedName>
</protein>
<gene>
    <name evidence="2" type="ORF">Taro_053520</name>
</gene>
<dbReference type="Proteomes" id="UP000652761">
    <property type="component" value="Unassembled WGS sequence"/>
</dbReference>